<dbReference type="EMBL" id="RHJS01000002">
    <property type="protein sequence ID" value="RRK32666.1"/>
    <property type="molecule type" value="Genomic_DNA"/>
</dbReference>
<feature type="compositionally biased region" description="Basic and acidic residues" evidence="1">
    <location>
        <begin position="413"/>
        <end position="423"/>
    </location>
</feature>
<dbReference type="Pfam" id="PF14199">
    <property type="entry name" value="DUF4317"/>
    <property type="match status" value="1"/>
</dbReference>
<feature type="region of interest" description="Disordered" evidence="1">
    <location>
        <begin position="377"/>
        <end position="423"/>
    </location>
</feature>
<dbReference type="AlphaFoldDB" id="A0A426DIR9"/>
<comment type="caution">
    <text evidence="2">The sequence shown here is derived from an EMBL/GenBank/DDBJ whole genome shotgun (WGS) entry which is preliminary data.</text>
</comment>
<keyword evidence="3" id="KW-1185">Reference proteome</keyword>
<sequence>MNKKEVLEIRKQFTPANCAITRICGCYVDHEKNKQMETKEAFLSLPEEEAFKYFDIFKKTLSGGIGRNMLNMEFPLDQEMPGGTQEFLMKLKNSKLEDDMLLEEFYDKIIENYIYEGNYYIILIHAMYDIPGKASDNLEMYDSSDYVYEYLMCSICPVTLSKAGLSYNAEDNRIQDRIRDWIVEMPDKGFLFPAFNDRNTDLHGILYYTKKTQDLQPELIDQVLGARSPMSADTQKEAFQLLIEDTLGEDGDYEIIRNIHDTLNDMIAEHKEEPEPLELDKTDMKKVFENSGVPSENMELFEQNYDAAAGEKTSLLAENIAETRKFNIETPDVVIKVNPDRADLVETRVIDGRQCLVIAVDDHIEVNGINVRTIKRPANGEYNGSAGSAEEDGYAGSAGSAEEGGYAGSVGNLEHDGSAEAEA</sequence>
<evidence type="ECO:0000313" key="3">
    <source>
        <dbReference type="Proteomes" id="UP000274920"/>
    </source>
</evidence>
<reference evidence="2" key="1">
    <citation type="submission" date="2018-10" db="EMBL/GenBank/DDBJ databases">
        <title>Schaedlerella arabinophila gen. nov. sp. nov., isolated from the mouse intestinal tract and comparative analysis with the genome of the closely related altered Schaedler flora strain ASF502.</title>
        <authorList>
            <person name="Miyake S."/>
            <person name="Soh M."/>
            <person name="Seedorf H."/>
        </authorList>
    </citation>
    <scope>NUCLEOTIDE SEQUENCE [LARGE SCALE GENOMIC DNA]</scope>
    <source>
        <strain evidence="2">DSM 106076</strain>
    </source>
</reference>
<evidence type="ECO:0000256" key="1">
    <source>
        <dbReference type="SAM" id="MobiDB-lite"/>
    </source>
</evidence>
<evidence type="ECO:0000313" key="2">
    <source>
        <dbReference type="EMBL" id="RRK32666.1"/>
    </source>
</evidence>
<feature type="compositionally biased region" description="Low complexity" evidence="1">
    <location>
        <begin position="384"/>
        <end position="404"/>
    </location>
</feature>
<gene>
    <name evidence="2" type="ORF">EBB54_15840</name>
</gene>
<name>A0A426DIR9_9FIRM</name>
<organism evidence="2 3">
    <name type="scientific">Schaedlerella arabinosiphila</name>
    <dbReference type="NCBI Taxonomy" id="2044587"/>
    <lineage>
        <taxon>Bacteria</taxon>
        <taxon>Bacillati</taxon>
        <taxon>Bacillota</taxon>
        <taxon>Clostridia</taxon>
        <taxon>Lachnospirales</taxon>
        <taxon>Lachnospiraceae</taxon>
        <taxon>Schaedlerella</taxon>
    </lineage>
</organism>
<dbReference type="Proteomes" id="UP000274920">
    <property type="component" value="Unassembled WGS sequence"/>
</dbReference>
<dbReference type="RefSeq" id="WP_125128115.1">
    <property type="nucleotide sequence ID" value="NZ_RHJS01000002.1"/>
</dbReference>
<proteinExistence type="predicted"/>
<dbReference type="InterPro" id="IPR025466">
    <property type="entry name" value="DUF4317"/>
</dbReference>
<accession>A0A426DIR9</accession>
<protein>
    <submittedName>
        <fullName evidence="2">DUF4317 domain-containing protein</fullName>
    </submittedName>
</protein>